<feature type="compositionally biased region" description="Low complexity" evidence="9">
    <location>
        <begin position="1003"/>
        <end position="1018"/>
    </location>
</feature>
<dbReference type="OrthoDB" id="19092at2759"/>
<dbReference type="PROSITE" id="PS50002">
    <property type="entry name" value="SH3"/>
    <property type="match status" value="1"/>
</dbReference>
<evidence type="ECO:0000256" key="1">
    <source>
        <dbReference type="ARBA" id="ARBA00004245"/>
    </source>
</evidence>
<dbReference type="EMBL" id="VSWC01000119">
    <property type="protein sequence ID" value="KAA1083058.1"/>
    <property type="molecule type" value="Genomic_DNA"/>
</dbReference>
<dbReference type="SUPFAM" id="SSF103657">
    <property type="entry name" value="BAR/IMD domain-like"/>
    <property type="match status" value="1"/>
</dbReference>
<feature type="domain" description="SH3" evidence="10">
    <location>
        <begin position="1047"/>
        <end position="1117"/>
    </location>
</feature>
<evidence type="ECO:0000256" key="8">
    <source>
        <dbReference type="SAM" id="Coils"/>
    </source>
</evidence>
<keyword evidence="5" id="KW-0206">Cytoskeleton</keyword>
<comment type="subcellular location">
    <subcellularLocation>
        <location evidence="1">Cytoplasm</location>
        <location evidence="1">Cytoskeleton</location>
    </subcellularLocation>
</comment>
<keyword evidence="14" id="KW-1185">Reference proteome</keyword>
<dbReference type="FunFam" id="2.30.30.40:FF:000312">
    <property type="entry name" value="Related to Cell division control protein 15"/>
    <property type="match status" value="1"/>
</dbReference>
<accession>A0A5B0N4I0</accession>
<dbReference type="GO" id="GO:0030036">
    <property type="term" value="P:actin cytoskeleton organization"/>
    <property type="evidence" value="ECO:0007669"/>
    <property type="project" value="UniProtKB-ARBA"/>
</dbReference>
<evidence type="ECO:0000259" key="10">
    <source>
        <dbReference type="PROSITE" id="PS50002"/>
    </source>
</evidence>
<dbReference type="AlphaFoldDB" id="A0A5B0N4I0"/>
<feature type="compositionally biased region" description="Polar residues" evidence="9">
    <location>
        <begin position="965"/>
        <end position="979"/>
    </location>
</feature>
<dbReference type="SMART" id="SM00326">
    <property type="entry name" value="SH3"/>
    <property type="match status" value="1"/>
</dbReference>
<dbReference type="Gene3D" id="1.20.1270.60">
    <property type="entry name" value="Arfaptin homology (AH) domain/BAR domain"/>
    <property type="match status" value="1"/>
</dbReference>
<feature type="compositionally biased region" description="Polar residues" evidence="9">
    <location>
        <begin position="465"/>
        <end position="506"/>
    </location>
</feature>
<dbReference type="Proteomes" id="UP000324748">
    <property type="component" value="Unassembled WGS sequence"/>
</dbReference>
<feature type="compositionally biased region" description="Low complexity" evidence="9">
    <location>
        <begin position="636"/>
        <end position="646"/>
    </location>
</feature>
<evidence type="ECO:0000256" key="9">
    <source>
        <dbReference type="SAM" id="MobiDB-lite"/>
    </source>
</evidence>
<feature type="compositionally biased region" description="Low complexity" evidence="9">
    <location>
        <begin position="840"/>
        <end position="854"/>
    </location>
</feature>
<feature type="region of interest" description="Disordered" evidence="9">
    <location>
        <begin position="386"/>
        <end position="409"/>
    </location>
</feature>
<feature type="compositionally biased region" description="Polar residues" evidence="9">
    <location>
        <begin position="557"/>
        <end position="567"/>
    </location>
</feature>
<dbReference type="Pfam" id="PF00611">
    <property type="entry name" value="FCH"/>
    <property type="match status" value="1"/>
</dbReference>
<dbReference type="PRINTS" id="PR01217">
    <property type="entry name" value="PRICHEXTENSN"/>
</dbReference>
<protein>
    <recommendedName>
        <fullName evidence="16">F-BAR domain-containing protein</fullName>
    </recommendedName>
</protein>
<feature type="compositionally biased region" description="Polar residues" evidence="9">
    <location>
        <begin position="665"/>
        <end position="679"/>
    </location>
</feature>
<evidence type="ECO:0000256" key="6">
    <source>
        <dbReference type="PROSITE-ProRule" id="PRU00192"/>
    </source>
</evidence>
<evidence type="ECO:0000256" key="7">
    <source>
        <dbReference type="PROSITE-ProRule" id="PRU01077"/>
    </source>
</evidence>
<feature type="compositionally biased region" description="Basic and acidic residues" evidence="9">
    <location>
        <begin position="613"/>
        <end position="622"/>
    </location>
</feature>
<keyword evidence="2 6" id="KW-0728">SH3 domain</keyword>
<dbReference type="Pfam" id="PF00018">
    <property type="entry name" value="SH3_1"/>
    <property type="match status" value="1"/>
</dbReference>
<feature type="compositionally biased region" description="Pro residues" evidence="9">
    <location>
        <begin position="899"/>
        <end position="916"/>
    </location>
</feature>
<feature type="compositionally biased region" description="Polar residues" evidence="9">
    <location>
        <begin position="868"/>
        <end position="881"/>
    </location>
</feature>
<feature type="compositionally biased region" description="Polar residues" evidence="9">
    <location>
        <begin position="920"/>
        <end position="938"/>
    </location>
</feature>
<feature type="region of interest" description="Disordered" evidence="9">
    <location>
        <begin position="461"/>
        <end position="1042"/>
    </location>
</feature>
<feature type="compositionally biased region" description="Polar residues" evidence="9">
    <location>
        <begin position="44"/>
        <end position="53"/>
    </location>
</feature>
<dbReference type="InterPro" id="IPR036028">
    <property type="entry name" value="SH3-like_dom_sf"/>
</dbReference>
<keyword evidence="7 8" id="KW-0175">Coiled coil</keyword>
<feature type="compositionally biased region" description="Low complexity" evidence="9">
    <location>
        <begin position="939"/>
        <end position="950"/>
    </location>
</feature>
<dbReference type="EMBL" id="VDEP01000205">
    <property type="protein sequence ID" value="KAA1124006.1"/>
    <property type="molecule type" value="Genomic_DNA"/>
</dbReference>
<organism evidence="12 14">
    <name type="scientific">Puccinia graminis f. sp. tritici</name>
    <dbReference type="NCBI Taxonomy" id="56615"/>
    <lineage>
        <taxon>Eukaryota</taxon>
        <taxon>Fungi</taxon>
        <taxon>Dikarya</taxon>
        <taxon>Basidiomycota</taxon>
        <taxon>Pucciniomycotina</taxon>
        <taxon>Pucciniomycetes</taxon>
        <taxon>Pucciniales</taxon>
        <taxon>Pucciniaceae</taxon>
        <taxon>Puccinia</taxon>
    </lineage>
</organism>
<evidence type="ECO:0000256" key="2">
    <source>
        <dbReference type="ARBA" id="ARBA00022443"/>
    </source>
</evidence>
<dbReference type="SUPFAM" id="SSF50044">
    <property type="entry name" value="SH3-domain"/>
    <property type="match status" value="1"/>
</dbReference>
<evidence type="ECO:0000313" key="12">
    <source>
        <dbReference type="EMBL" id="KAA1083058.1"/>
    </source>
</evidence>
<dbReference type="Proteomes" id="UP000325313">
    <property type="component" value="Unassembled WGS sequence"/>
</dbReference>
<dbReference type="PROSITE" id="PS51741">
    <property type="entry name" value="F_BAR"/>
    <property type="match status" value="1"/>
</dbReference>
<comment type="caution">
    <text evidence="12">The sequence shown here is derived from an EMBL/GenBank/DDBJ whole genome shotgun (WGS) entry which is preliminary data.</text>
</comment>
<dbReference type="CDD" id="cd00174">
    <property type="entry name" value="SH3"/>
    <property type="match status" value="1"/>
</dbReference>
<reference evidence="14 15" key="1">
    <citation type="submission" date="2019-05" db="EMBL/GenBank/DDBJ databases">
        <title>Emergence of the Ug99 lineage of the wheat stem rust pathogen through somatic hybridization.</title>
        <authorList>
            <person name="Li F."/>
            <person name="Upadhyaya N.M."/>
            <person name="Sperschneider J."/>
            <person name="Matny O."/>
            <person name="Nguyen-Phuc H."/>
            <person name="Mago R."/>
            <person name="Raley C."/>
            <person name="Miller M.E."/>
            <person name="Silverstein K.A.T."/>
            <person name="Henningsen E."/>
            <person name="Hirsch C.D."/>
            <person name="Visser B."/>
            <person name="Pretorius Z.A."/>
            <person name="Steffenson B.J."/>
            <person name="Schwessinger B."/>
            <person name="Dodds P.N."/>
            <person name="Figueroa M."/>
        </authorList>
    </citation>
    <scope>NUCLEOTIDE SEQUENCE [LARGE SCALE GENOMIC DNA]</scope>
    <source>
        <strain evidence="12">21-0</strain>
        <strain evidence="13 15">Ug99</strain>
    </source>
</reference>
<feature type="compositionally biased region" description="Polar residues" evidence="9">
    <location>
        <begin position="690"/>
        <end position="738"/>
    </location>
</feature>
<evidence type="ECO:0008006" key="16">
    <source>
        <dbReference type="Google" id="ProtNLM"/>
    </source>
</evidence>
<feature type="region of interest" description="Disordered" evidence="9">
    <location>
        <begin position="1"/>
        <end position="56"/>
    </location>
</feature>
<dbReference type="InterPro" id="IPR001452">
    <property type="entry name" value="SH3_domain"/>
</dbReference>
<feature type="compositionally biased region" description="Polar residues" evidence="9">
    <location>
        <begin position="819"/>
        <end position="830"/>
    </location>
</feature>
<evidence type="ECO:0000313" key="15">
    <source>
        <dbReference type="Proteomes" id="UP000325313"/>
    </source>
</evidence>
<gene>
    <name evidence="12" type="ORF">PGT21_050075</name>
    <name evidence="13" type="ORF">PGTUg99_018508</name>
</gene>
<dbReference type="SMART" id="SM00055">
    <property type="entry name" value="FCH"/>
    <property type="match status" value="1"/>
</dbReference>
<dbReference type="GO" id="GO:0005543">
    <property type="term" value="F:phospholipid binding"/>
    <property type="evidence" value="ECO:0007669"/>
    <property type="project" value="TreeGrafter"/>
</dbReference>
<feature type="domain" description="F-BAR" evidence="11">
    <location>
        <begin position="60"/>
        <end position="320"/>
    </location>
</feature>
<evidence type="ECO:0000256" key="4">
    <source>
        <dbReference type="ARBA" id="ARBA00022553"/>
    </source>
</evidence>
<evidence type="ECO:0000313" key="13">
    <source>
        <dbReference type="EMBL" id="KAA1124006.1"/>
    </source>
</evidence>
<feature type="compositionally biased region" description="Polar residues" evidence="9">
    <location>
        <begin position="791"/>
        <end position="804"/>
    </location>
</feature>
<evidence type="ECO:0000256" key="5">
    <source>
        <dbReference type="ARBA" id="ARBA00023212"/>
    </source>
</evidence>
<evidence type="ECO:0000313" key="14">
    <source>
        <dbReference type="Proteomes" id="UP000324748"/>
    </source>
</evidence>
<evidence type="ECO:0000256" key="3">
    <source>
        <dbReference type="ARBA" id="ARBA00022490"/>
    </source>
</evidence>
<feature type="compositionally biased region" description="Pro residues" evidence="9">
    <location>
        <begin position="1019"/>
        <end position="1029"/>
    </location>
</feature>
<feature type="compositionally biased region" description="Low complexity" evidence="9">
    <location>
        <begin position="33"/>
        <end position="43"/>
    </location>
</feature>
<dbReference type="PANTHER" id="PTHR23065">
    <property type="entry name" value="PROLINE-SERINE-THREONINE PHOSPHATASE INTERACTING PROTEIN 1"/>
    <property type="match status" value="1"/>
</dbReference>
<evidence type="ECO:0000259" key="11">
    <source>
        <dbReference type="PROSITE" id="PS51741"/>
    </source>
</evidence>
<keyword evidence="4" id="KW-0597">Phosphoprotein</keyword>
<name>A0A5B0N4I0_PUCGR</name>
<keyword evidence="3" id="KW-0963">Cytoplasm</keyword>
<feature type="coiled-coil region" evidence="8">
    <location>
        <begin position="226"/>
        <end position="253"/>
    </location>
</feature>
<dbReference type="InterPro" id="IPR031160">
    <property type="entry name" value="F_BAR_dom"/>
</dbReference>
<dbReference type="InterPro" id="IPR027267">
    <property type="entry name" value="AH/BAR_dom_sf"/>
</dbReference>
<dbReference type="GO" id="GO:0120104">
    <property type="term" value="C:mitotic actomyosin contractile ring, proximal layer"/>
    <property type="evidence" value="ECO:0007669"/>
    <property type="project" value="TreeGrafter"/>
</dbReference>
<proteinExistence type="predicted"/>
<feature type="compositionally biased region" description="Low complexity" evidence="9">
    <location>
        <begin position="768"/>
        <end position="790"/>
    </location>
</feature>
<sequence>MSSRPSSRNHHHQQQQQQQHPHYEKQSTATTQSHSRSNSRRSSVTNGLNNQPSSLPPDPYSFCNSFWGEHGYDALGNKNRHSSKLLDDLRLWYKERASIEEEYAKRLTKLTKNPLFEIHHHSNNNELEVGGIKRALETVRDTTRQSAHSHLELAGTIRTALEKKVAEFVTRREGLKKNPQAAIERLHKKKTELVELTEKSRKKYEANAIAVNGLSAQTHLVQGRDYDKVTAKLEKAQQNVQMDEREYRSHVKNLKETTAEWNMQWKGYCDLVQDLEEERIDFIRTSFWDYANGVSTICVVDDEQCEIIRKALERCDTAQDVAEFVRQARTGSDIYVAPEYVNYARGEQTPYNRAPAVHANFIRSSIRNPRAVPSTTNIQDLAHAIRSGPASPTDPVLPPAASSRSTSKAAVKRGGAIADAVAANSFTSMEPNPGLVPRASISRSSMGASISRAASPAEAMAQVVGSGTSDSLNSRQSVQSTPTASSVAPPQHFQNNHSNSQSTNPPRQHYEPNASKQEPAGPPPPPASAKPANRYTSGYGNKEPAHTASGLPAPSNRPVSRASTNGGVQPPSVPAENGQVDPLVAALEKLRSTPSISSFRRSPAPSATPARGRQHDEQDGRRSTLAQPFLNGQHNRASSPAPSARRSTLEQPSSAHDPYKRSHSPAVSTRRSTLEQPSSAHDPYKRSHSPAVSTRRSTLAEPQSGNMYQRSSSPGGQRTTLEQPSSYDPYKRSSSPAVSASMMKPPSDMRSNGGRSPSPQPHGGYNRGGTPSPAPSSSGQAPMSYQQQQQARHQSYGHPTSQSMPLGVALDARGGVMNQAGTGEPSNSHATPKASHQHSHSQSSMSMMSSPTSYTGGGSQTPFRAAHQISNPPAQHPSIHSQPPAGYGAPRPPQHYGYAPPPATQPPPQSTTPAPPSSAYQQNPPAGGPPQTQYSMPPSQSQSFGSQQHPYYPPTGAPSGPTPSSQSNQPIHRTSSVYGSQPGSHQPPPQQQQQQQQPPPQQPQQSYYQQPSQQQQPQQPQPPPPPPQNSNPSVPSPTGNYTESGQPILFYVRALYDYTATMPEEFSFQANDIIAITQTDPDGWWQGELLDDFRRKQNSANGNGGNVLPSNFVDLLN</sequence>
<dbReference type="InterPro" id="IPR001060">
    <property type="entry name" value="FCH_dom"/>
</dbReference>
<dbReference type="PANTHER" id="PTHR23065:SF7">
    <property type="entry name" value="NOSTRIN, ISOFORM H"/>
    <property type="match status" value="1"/>
</dbReference>
<dbReference type="GO" id="GO:0009898">
    <property type="term" value="C:cytoplasmic side of plasma membrane"/>
    <property type="evidence" value="ECO:0007669"/>
    <property type="project" value="TreeGrafter"/>
</dbReference>
<dbReference type="FunFam" id="1.20.1270.60:FF:000045">
    <property type="entry name" value="Cell division control protein"/>
    <property type="match status" value="1"/>
</dbReference>
<feature type="compositionally biased region" description="Polar residues" evidence="9">
    <location>
        <begin position="624"/>
        <end position="635"/>
    </location>
</feature>
<dbReference type="Gene3D" id="2.30.30.40">
    <property type="entry name" value="SH3 Domains"/>
    <property type="match status" value="1"/>
</dbReference>